<organism evidence="1 2">
    <name type="scientific">Blumeria graminis f. sp. triticale</name>
    <dbReference type="NCBI Taxonomy" id="1689686"/>
    <lineage>
        <taxon>Eukaryota</taxon>
        <taxon>Fungi</taxon>
        <taxon>Dikarya</taxon>
        <taxon>Ascomycota</taxon>
        <taxon>Pezizomycotina</taxon>
        <taxon>Leotiomycetes</taxon>
        <taxon>Erysiphales</taxon>
        <taxon>Erysiphaceae</taxon>
        <taxon>Blumeria</taxon>
    </lineage>
</organism>
<accession>A0A9W4DEY1</accession>
<sequence length="66" mass="7621">CLFSIFRPSGRQAWLRSQLRNCYFLTRFAGQFSNYMIASSVIPALLQPVPEPLNSSHVSHPLSRYY</sequence>
<evidence type="ECO:0000313" key="2">
    <source>
        <dbReference type="Proteomes" id="UP000683417"/>
    </source>
</evidence>
<dbReference type="AlphaFoldDB" id="A0A9W4DEY1"/>
<proteinExistence type="predicted"/>
<evidence type="ECO:0000313" key="1">
    <source>
        <dbReference type="EMBL" id="CAD6500549.1"/>
    </source>
</evidence>
<feature type="non-terminal residue" evidence="1">
    <location>
        <position position="66"/>
    </location>
</feature>
<name>A0A9W4DEY1_BLUGR</name>
<reference evidence="1" key="1">
    <citation type="submission" date="2020-10" db="EMBL/GenBank/DDBJ databases">
        <authorList>
            <person name="Muller C M."/>
        </authorList>
    </citation>
    <scope>NUCLEOTIDE SEQUENCE</scope>
    <source>
        <strain evidence="1">THUN-12</strain>
    </source>
</reference>
<dbReference type="EMBL" id="CAJHIT010000004">
    <property type="protein sequence ID" value="CAD6500549.1"/>
    <property type="molecule type" value="Genomic_DNA"/>
</dbReference>
<comment type="caution">
    <text evidence="1">The sequence shown here is derived from an EMBL/GenBank/DDBJ whole genome shotgun (WGS) entry which is preliminary data.</text>
</comment>
<protein>
    <submittedName>
        <fullName evidence="1">BgTH12-06259</fullName>
    </submittedName>
</protein>
<dbReference type="Proteomes" id="UP000683417">
    <property type="component" value="Unassembled WGS sequence"/>
</dbReference>
<gene>
    <name evidence="1" type="ORF">BGTH12_LOCUS1907</name>
</gene>